<proteinExistence type="predicted"/>
<comment type="caution">
    <text evidence="1">The sequence shown here is derived from an EMBL/GenBank/DDBJ whole genome shotgun (WGS) entry which is preliminary data.</text>
</comment>
<protein>
    <submittedName>
        <fullName evidence="1">Uncharacterized protein</fullName>
    </submittedName>
</protein>
<accession>A0A6B2NPV4</accession>
<dbReference type="AlphaFoldDB" id="A0A6B2NPV4"/>
<dbReference type="RefSeq" id="WP_164130951.1">
    <property type="nucleotide sequence ID" value="NZ_JAAGOX010000022.1"/>
</dbReference>
<sequence length="75" mass="8091">MAHLDHRAGIVVQVSPRQVAGLFRGLGRRVLGGFGALLRPASGAEQLSPRLRRDAGLDDPRAEWEAARKAPLIRG</sequence>
<organism evidence="1">
    <name type="scientific">Ruegeria sp. PrR005</name>
    <dbReference type="NCBI Taxonomy" id="2706882"/>
    <lineage>
        <taxon>Bacteria</taxon>
        <taxon>Pseudomonadati</taxon>
        <taxon>Pseudomonadota</taxon>
        <taxon>Alphaproteobacteria</taxon>
        <taxon>Rhodobacterales</taxon>
        <taxon>Roseobacteraceae</taxon>
        <taxon>Ruegeria</taxon>
    </lineage>
</organism>
<name>A0A6B2NPV4_9RHOB</name>
<gene>
    <name evidence="1" type="ORF">G0P99_14355</name>
</gene>
<reference evidence="1" key="1">
    <citation type="submission" date="2020-02" db="EMBL/GenBank/DDBJ databases">
        <title>Delineation of the pyrene-degrading pathway in Roseobacter clade bacteria by genomic analysis.</title>
        <authorList>
            <person name="Zhou H."/>
            <person name="Wang H."/>
        </authorList>
    </citation>
    <scope>NUCLEOTIDE SEQUENCE</scope>
    <source>
        <strain evidence="1">PrR005</strain>
    </source>
</reference>
<evidence type="ECO:0000313" key="1">
    <source>
        <dbReference type="EMBL" id="NDW46146.1"/>
    </source>
</evidence>
<dbReference type="EMBL" id="JAAGOX010000022">
    <property type="protein sequence ID" value="NDW46146.1"/>
    <property type="molecule type" value="Genomic_DNA"/>
</dbReference>